<accession>A0A565B6N3</accession>
<dbReference type="Proteomes" id="UP000489600">
    <property type="component" value="Unassembled WGS sequence"/>
</dbReference>
<proteinExistence type="predicted"/>
<evidence type="ECO:0008006" key="4">
    <source>
        <dbReference type="Google" id="ProtNLM"/>
    </source>
</evidence>
<name>A0A565B6N3_9BRAS</name>
<sequence>MEGGEGSSNGRLRRSQKPKRQLQKRASRGITFERSVENLSRAGRETLALMNRTRQILLNSIPHNLCAVFDNSCLHYRWIRSGWLVEERQKLAGRLYRYYYDPMGQMYRFRHEVETIYRTIDENNRVVIILDD</sequence>
<keyword evidence="3" id="KW-1185">Reference proteome</keyword>
<comment type="caution">
    <text evidence="2">The sequence shown here is derived from an EMBL/GenBank/DDBJ whole genome shotgun (WGS) entry which is preliminary data.</text>
</comment>
<evidence type="ECO:0000313" key="3">
    <source>
        <dbReference type="Proteomes" id="UP000489600"/>
    </source>
</evidence>
<reference evidence="2" key="1">
    <citation type="submission" date="2019-07" db="EMBL/GenBank/DDBJ databases">
        <authorList>
            <person name="Dittberner H."/>
        </authorList>
    </citation>
    <scope>NUCLEOTIDE SEQUENCE [LARGE SCALE GENOMIC DNA]</scope>
</reference>
<dbReference type="EMBL" id="CABITT030000003">
    <property type="protein sequence ID" value="VVA97312.1"/>
    <property type="molecule type" value="Genomic_DNA"/>
</dbReference>
<gene>
    <name evidence="2" type="ORF">ANE_LOCUS7757</name>
</gene>
<protein>
    <recommendedName>
        <fullName evidence="4">MBD domain-containing protein</fullName>
    </recommendedName>
</protein>
<feature type="compositionally biased region" description="Basic residues" evidence="1">
    <location>
        <begin position="11"/>
        <end position="27"/>
    </location>
</feature>
<evidence type="ECO:0000313" key="2">
    <source>
        <dbReference type="EMBL" id="VVA97312.1"/>
    </source>
</evidence>
<evidence type="ECO:0000256" key="1">
    <source>
        <dbReference type="SAM" id="MobiDB-lite"/>
    </source>
</evidence>
<dbReference type="OrthoDB" id="1001247at2759"/>
<organism evidence="2 3">
    <name type="scientific">Arabis nemorensis</name>
    <dbReference type="NCBI Taxonomy" id="586526"/>
    <lineage>
        <taxon>Eukaryota</taxon>
        <taxon>Viridiplantae</taxon>
        <taxon>Streptophyta</taxon>
        <taxon>Embryophyta</taxon>
        <taxon>Tracheophyta</taxon>
        <taxon>Spermatophyta</taxon>
        <taxon>Magnoliopsida</taxon>
        <taxon>eudicotyledons</taxon>
        <taxon>Gunneridae</taxon>
        <taxon>Pentapetalae</taxon>
        <taxon>rosids</taxon>
        <taxon>malvids</taxon>
        <taxon>Brassicales</taxon>
        <taxon>Brassicaceae</taxon>
        <taxon>Arabideae</taxon>
        <taxon>Arabis</taxon>
    </lineage>
</organism>
<feature type="region of interest" description="Disordered" evidence="1">
    <location>
        <begin position="1"/>
        <end position="27"/>
    </location>
</feature>
<dbReference type="AlphaFoldDB" id="A0A565B6N3"/>